<sequence>MAQSVQYWGSGPHQSDDGWERRRQWRQWRAQRDEARIAEAAQREAWRIEQEREARRAWRHAQREQQYGGYGVGYGYQRGW</sequence>
<dbReference type="RefSeq" id="WP_202835417.1">
    <property type="nucleotide sequence ID" value="NZ_JAETWB010000052.1"/>
</dbReference>
<gene>
    <name evidence="2" type="ORF">JMJ56_29955</name>
</gene>
<keyword evidence="3" id="KW-1185">Reference proteome</keyword>
<evidence type="ECO:0000313" key="3">
    <source>
        <dbReference type="Proteomes" id="UP000660885"/>
    </source>
</evidence>
<evidence type="ECO:0000256" key="1">
    <source>
        <dbReference type="SAM" id="MobiDB-lite"/>
    </source>
</evidence>
<protein>
    <submittedName>
        <fullName evidence="2">Uncharacterized protein</fullName>
    </submittedName>
</protein>
<dbReference type="Proteomes" id="UP000660885">
    <property type="component" value="Unassembled WGS sequence"/>
</dbReference>
<evidence type="ECO:0000313" key="2">
    <source>
        <dbReference type="EMBL" id="MBL6082205.1"/>
    </source>
</evidence>
<dbReference type="EMBL" id="JAETWB010000052">
    <property type="protein sequence ID" value="MBL6082205.1"/>
    <property type="molecule type" value="Genomic_DNA"/>
</dbReference>
<proteinExistence type="predicted"/>
<name>A0ABS1UBY5_9PROT</name>
<reference evidence="2 3" key="1">
    <citation type="submission" date="2021-01" db="EMBL/GenBank/DDBJ databases">
        <title>Belnapia mucosa sp. nov. and Belnapia arida sp. nov., isolated from the Tabernas Desert (Almeria, Spain).</title>
        <authorList>
            <person name="Molina-Menor E."/>
            <person name="Vidal-Verdu A."/>
            <person name="Calonge A."/>
            <person name="Satari L."/>
            <person name="Pereto J."/>
            <person name="Porcar M."/>
        </authorList>
    </citation>
    <scope>NUCLEOTIDE SEQUENCE [LARGE SCALE GENOMIC DNA]</scope>
    <source>
        <strain evidence="2 3">T18</strain>
    </source>
</reference>
<accession>A0ABS1UBY5</accession>
<organism evidence="2 3">
    <name type="scientific">Belnapia arida</name>
    <dbReference type="NCBI Taxonomy" id="2804533"/>
    <lineage>
        <taxon>Bacteria</taxon>
        <taxon>Pseudomonadati</taxon>
        <taxon>Pseudomonadota</taxon>
        <taxon>Alphaproteobacteria</taxon>
        <taxon>Acetobacterales</taxon>
        <taxon>Roseomonadaceae</taxon>
        <taxon>Belnapia</taxon>
    </lineage>
</organism>
<feature type="region of interest" description="Disordered" evidence="1">
    <location>
        <begin position="1"/>
        <end position="22"/>
    </location>
</feature>
<comment type="caution">
    <text evidence="2">The sequence shown here is derived from an EMBL/GenBank/DDBJ whole genome shotgun (WGS) entry which is preliminary data.</text>
</comment>